<dbReference type="GO" id="GO:0004386">
    <property type="term" value="F:helicase activity"/>
    <property type="evidence" value="ECO:0007669"/>
    <property type="project" value="UniProtKB-KW"/>
</dbReference>
<name>A0A9W9XMM1_9EURO</name>
<evidence type="ECO:0000313" key="3">
    <source>
        <dbReference type="Proteomes" id="UP001148312"/>
    </source>
</evidence>
<keyword evidence="2" id="KW-0067">ATP-binding</keyword>
<gene>
    <name evidence="2" type="ORF">N7539_000880</name>
</gene>
<feature type="compositionally biased region" description="Basic and acidic residues" evidence="1">
    <location>
        <begin position="1"/>
        <end position="12"/>
    </location>
</feature>
<dbReference type="Gene3D" id="3.40.50.300">
    <property type="entry name" value="P-loop containing nucleotide triphosphate hydrolases"/>
    <property type="match status" value="1"/>
</dbReference>
<keyword evidence="3" id="KW-1185">Reference proteome</keyword>
<reference evidence="2" key="1">
    <citation type="submission" date="2022-12" db="EMBL/GenBank/DDBJ databases">
        <authorList>
            <person name="Petersen C."/>
        </authorList>
    </citation>
    <scope>NUCLEOTIDE SEQUENCE</scope>
    <source>
        <strain evidence="2">IBT 30728</strain>
    </source>
</reference>
<sequence length="117" mass="12918">MTCGRQLKDTRGHGSSGRGPDDQPILGGPGHLRFHEERKGKGKDKSINKGGEKGLSDIFKIVKMIIMKKLNPVIVFSFSKRECESGTLQLKKLALNDDSEKGIVCRRRLHATSESIS</sequence>
<dbReference type="EMBL" id="JAPWDQ010000001">
    <property type="protein sequence ID" value="KAJ5495764.1"/>
    <property type="molecule type" value="Genomic_DNA"/>
</dbReference>
<reference evidence="2" key="2">
    <citation type="journal article" date="2023" name="IMA Fungus">
        <title>Comparative genomic study of the Penicillium genus elucidates a diverse pangenome and 15 lateral gene transfer events.</title>
        <authorList>
            <person name="Petersen C."/>
            <person name="Sorensen T."/>
            <person name="Nielsen M.R."/>
            <person name="Sondergaard T.E."/>
            <person name="Sorensen J.L."/>
            <person name="Fitzpatrick D.A."/>
            <person name="Frisvad J.C."/>
            <person name="Nielsen K.L."/>
        </authorList>
    </citation>
    <scope>NUCLEOTIDE SEQUENCE</scope>
    <source>
        <strain evidence="2">IBT 30728</strain>
    </source>
</reference>
<comment type="caution">
    <text evidence="2">The sequence shown here is derived from an EMBL/GenBank/DDBJ whole genome shotgun (WGS) entry which is preliminary data.</text>
</comment>
<accession>A0A9W9XMM1</accession>
<keyword evidence="2" id="KW-0547">Nucleotide-binding</keyword>
<dbReference type="AlphaFoldDB" id="A0A9W9XMM1"/>
<dbReference type="InterPro" id="IPR027417">
    <property type="entry name" value="P-loop_NTPase"/>
</dbReference>
<proteinExistence type="predicted"/>
<protein>
    <submittedName>
        <fullName evidence="2">ATP-dependent RNA helicase mtr4</fullName>
    </submittedName>
</protein>
<feature type="region of interest" description="Disordered" evidence="1">
    <location>
        <begin position="1"/>
        <end position="52"/>
    </location>
</feature>
<keyword evidence="2" id="KW-0347">Helicase</keyword>
<dbReference type="RefSeq" id="XP_056794777.1">
    <property type="nucleotide sequence ID" value="XM_056930484.1"/>
</dbReference>
<organism evidence="2 3">
    <name type="scientific">Penicillium diatomitis</name>
    <dbReference type="NCBI Taxonomy" id="2819901"/>
    <lineage>
        <taxon>Eukaryota</taxon>
        <taxon>Fungi</taxon>
        <taxon>Dikarya</taxon>
        <taxon>Ascomycota</taxon>
        <taxon>Pezizomycotina</taxon>
        <taxon>Eurotiomycetes</taxon>
        <taxon>Eurotiomycetidae</taxon>
        <taxon>Eurotiales</taxon>
        <taxon>Aspergillaceae</taxon>
        <taxon>Penicillium</taxon>
    </lineage>
</organism>
<evidence type="ECO:0000313" key="2">
    <source>
        <dbReference type="EMBL" id="KAJ5495764.1"/>
    </source>
</evidence>
<feature type="compositionally biased region" description="Basic and acidic residues" evidence="1">
    <location>
        <begin position="33"/>
        <end position="52"/>
    </location>
</feature>
<keyword evidence="2" id="KW-0378">Hydrolase</keyword>
<dbReference type="Proteomes" id="UP001148312">
    <property type="component" value="Unassembled WGS sequence"/>
</dbReference>
<dbReference type="GeneID" id="81620733"/>
<evidence type="ECO:0000256" key="1">
    <source>
        <dbReference type="SAM" id="MobiDB-lite"/>
    </source>
</evidence>